<feature type="transmembrane region" description="Helical" evidence="1">
    <location>
        <begin position="173"/>
        <end position="195"/>
    </location>
</feature>
<feature type="transmembrane region" description="Helical" evidence="1">
    <location>
        <begin position="139"/>
        <end position="158"/>
    </location>
</feature>
<accession>A0ABV0F0J9</accession>
<sequence length="426" mass="48844">MLNFAWAFAYALEFLPVLLIFGGQTKKVRLLILVVVLISLNMGLITSNFLKTVLVCLLLFFYFISLKNSPLAALTYTGLPFLIATLFNFVKQPVISLLLPFMSWESILFLSVLWELVLATLFCLLIKQIQNRLEETKRWLLDYLLSVLSMLGLFIYIWQRSIGHLIMVDSPQLLAYAVAGLVLSLLLLTYSCILANQRNLMEQSRLFQERIQLEESQKYYQSLAINVDQIRSFRHDFQNVCLGLQLAIEEENLDEIKRYFNNTILKQEQALEKVNLTFANLEKITCPPIKSLVYSKLGVLDFNKVKIILDIDLDLTFHEKDLPILIRSLGILLDNAIEEIATQSTGTLRIGFKRIKDDTLVIVDNSCGETLPLYSLKEKGFSTKGPDRGLGLSNLAELLSSDRFELMTQIRDYRFKQTIRICKEGE</sequence>
<name>A0ABV0F0J9_9ENTE</name>
<keyword evidence="1" id="KW-0812">Transmembrane</keyword>
<evidence type="ECO:0000313" key="4">
    <source>
        <dbReference type="Proteomes" id="UP001429357"/>
    </source>
</evidence>
<evidence type="ECO:0000259" key="2">
    <source>
        <dbReference type="Pfam" id="PF14501"/>
    </source>
</evidence>
<dbReference type="InterPro" id="IPR032834">
    <property type="entry name" value="NatK-like_C"/>
</dbReference>
<feature type="transmembrane region" description="Helical" evidence="1">
    <location>
        <begin position="7"/>
        <end position="24"/>
    </location>
</feature>
<dbReference type="EMBL" id="MAEI02000001">
    <property type="protein sequence ID" value="MEO1780686.1"/>
    <property type="molecule type" value="Genomic_DNA"/>
</dbReference>
<feature type="transmembrane region" description="Helical" evidence="1">
    <location>
        <begin position="70"/>
        <end position="87"/>
    </location>
</feature>
<keyword evidence="3" id="KW-0418">Kinase</keyword>
<keyword evidence="1" id="KW-0472">Membrane</keyword>
<evidence type="ECO:0000313" key="3">
    <source>
        <dbReference type="EMBL" id="MEO1780686.1"/>
    </source>
</evidence>
<proteinExistence type="predicted"/>
<reference evidence="3" key="2">
    <citation type="submission" date="2024-02" db="EMBL/GenBank/DDBJ databases">
        <title>The Genome Sequence of Enterococcus diestrammenae JM9A.</title>
        <authorList>
            <person name="Earl A."/>
            <person name="Manson A."/>
            <person name="Gilmore M."/>
            <person name="Sanders J."/>
            <person name="Shea T."/>
            <person name="Howe W."/>
            <person name="Livny J."/>
            <person name="Cuomo C."/>
            <person name="Neafsey D."/>
            <person name="Birren B."/>
        </authorList>
    </citation>
    <scope>NUCLEOTIDE SEQUENCE</scope>
    <source>
        <strain evidence="3">JM9A</strain>
    </source>
</reference>
<dbReference type="InterPro" id="IPR036890">
    <property type="entry name" value="HATPase_C_sf"/>
</dbReference>
<feature type="transmembrane region" description="Helical" evidence="1">
    <location>
        <begin position="30"/>
        <end position="63"/>
    </location>
</feature>
<keyword evidence="1" id="KW-1133">Transmembrane helix</keyword>
<dbReference type="SUPFAM" id="SSF55874">
    <property type="entry name" value="ATPase domain of HSP90 chaperone/DNA topoisomerase II/histidine kinase"/>
    <property type="match status" value="1"/>
</dbReference>
<organism evidence="3 4">
    <name type="scientific">Enterococcus diestrammenae</name>
    <dbReference type="NCBI Taxonomy" id="1155073"/>
    <lineage>
        <taxon>Bacteria</taxon>
        <taxon>Bacillati</taxon>
        <taxon>Bacillota</taxon>
        <taxon>Bacilli</taxon>
        <taxon>Lactobacillales</taxon>
        <taxon>Enterococcaceae</taxon>
        <taxon>Enterococcus</taxon>
    </lineage>
</organism>
<dbReference type="Pfam" id="PF14501">
    <property type="entry name" value="HATPase_c_5"/>
    <property type="match status" value="1"/>
</dbReference>
<keyword evidence="3" id="KW-0808">Transferase</keyword>
<feature type="transmembrane region" description="Helical" evidence="1">
    <location>
        <begin position="107"/>
        <end position="127"/>
    </location>
</feature>
<reference evidence="3" key="1">
    <citation type="submission" date="2016-06" db="EMBL/GenBank/DDBJ databases">
        <authorList>
            <person name="Van Tyne D."/>
        </authorList>
    </citation>
    <scope>NUCLEOTIDE SEQUENCE</scope>
    <source>
        <strain evidence="3">JM9A</strain>
    </source>
</reference>
<dbReference type="GO" id="GO:0016301">
    <property type="term" value="F:kinase activity"/>
    <property type="evidence" value="ECO:0007669"/>
    <property type="project" value="UniProtKB-KW"/>
</dbReference>
<dbReference type="Gene3D" id="3.30.565.10">
    <property type="entry name" value="Histidine kinase-like ATPase, C-terminal domain"/>
    <property type="match status" value="1"/>
</dbReference>
<gene>
    <name evidence="3" type="ORF">BAU18_000237</name>
</gene>
<dbReference type="RefSeq" id="WP_161869044.1">
    <property type="nucleotide sequence ID" value="NZ_MAEI02000001.1"/>
</dbReference>
<evidence type="ECO:0000256" key="1">
    <source>
        <dbReference type="SAM" id="Phobius"/>
    </source>
</evidence>
<protein>
    <submittedName>
        <fullName evidence="3">Two-component system, LytTR family, sensor histidine kinase AgrC</fullName>
    </submittedName>
</protein>
<dbReference type="PANTHER" id="PTHR40448:SF1">
    <property type="entry name" value="TWO-COMPONENT SENSOR HISTIDINE KINASE"/>
    <property type="match status" value="1"/>
</dbReference>
<feature type="domain" description="Sensor histidine kinase NatK-like C-terminal" evidence="2">
    <location>
        <begin position="325"/>
        <end position="421"/>
    </location>
</feature>
<keyword evidence="4" id="KW-1185">Reference proteome</keyword>
<comment type="caution">
    <text evidence="3">The sequence shown here is derived from an EMBL/GenBank/DDBJ whole genome shotgun (WGS) entry which is preliminary data.</text>
</comment>
<dbReference type="PANTHER" id="PTHR40448">
    <property type="entry name" value="TWO-COMPONENT SENSOR HISTIDINE KINASE"/>
    <property type="match status" value="1"/>
</dbReference>
<dbReference type="Proteomes" id="UP001429357">
    <property type="component" value="Unassembled WGS sequence"/>
</dbReference>